<organism evidence="4 5">
    <name type="scientific">Cylindrotheca closterium</name>
    <dbReference type="NCBI Taxonomy" id="2856"/>
    <lineage>
        <taxon>Eukaryota</taxon>
        <taxon>Sar</taxon>
        <taxon>Stramenopiles</taxon>
        <taxon>Ochrophyta</taxon>
        <taxon>Bacillariophyta</taxon>
        <taxon>Bacillariophyceae</taxon>
        <taxon>Bacillariophycidae</taxon>
        <taxon>Bacillariales</taxon>
        <taxon>Bacillariaceae</taxon>
        <taxon>Cylindrotheca</taxon>
    </lineage>
</organism>
<evidence type="ECO:0000313" key="5">
    <source>
        <dbReference type="Proteomes" id="UP001295423"/>
    </source>
</evidence>
<reference evidence="4" key="1">
    <citation type="submission" date="2023-08" db="EMBL/GenBank/DDBJ databases">
        <authorList>
            <person name="Audoor S."/>
            <person name="Bilcke G."/>
        </authorList>
    </citation>
    <scope>NUCLEOTIDE SEQUENCE</scope>
</reference>
<evidence type="ECO:0000256" key="2">
    <source>
        <dbReference type="ARBA" id="ARBA00023235"/>
    </source>
</evidence>
<accession>A0AAD2PV31</accession>
<comment type="caution">
    <text evidence="4">The sequence shown here is derived from an EMBL/GenBank/DDBJ whole genome shotgun (WGS) entry which is preliminary data.</text>
</comment>
<dbReference type="SUPFAM" id="SSF55120">
    <property type="entry name" value="Pseudouridine synthase"/>
    <property type="match status" value="1"/>
</dbReference>
<dbReference type="Proteomes" id="UP001295423">
    <property type="component" value="Unassembled WGS sequence"/>
</dbReference>
<evidence type="ECO:0000256" key="1">
    <source>
        <dbReference type="ARBA" id="ARBA00010876"/>
    </source>
</evidence>
<dbReference type="GO" id="GO:0000455">
    <property type="term" value="P:enzyme-directed rRNA pseudouridine synthesis"/>
    <property type="evidence" value="ECO:0007669"/>
    <property type="project" value="TreeGrafter"/>
</dbReference>
<dbReference type="GO" id="GO:0003723">
    <property type="term" value="F:RNA binding"/>
    <property type="evidence" value="ECO:0007669"/>
    <property type="project" value="InterPro"/>
</dbReference>
<name>A0AAD2PV31_9STRA</name>
<keyword evidence="5" id="KW-1185">Reference proteome</keyword>
<protein>
    <recommendedName>
        <fullName evidence="3">Pseudouridine synthase RsuA/RluA-like domain-containing protein</fullName>
    </recommendedName>
</protein>
<dbReference type="InterPro" id="IPR050188">
    <property type="entry name" value="RluA_PseudoU_synthase"/>
</dbReference>
<dbReference type="InterPro" id="IPR006224">
    <property type="entry name" value="PsdUridine_synth_RluA-like_CS"/>
</dbReference>
<dbReference type="GO" id="GO:0009982">
    <property type="term" value="F:pseudouridine synthase activity"/>
    <property type="evidence" value="ECO:0007669"/>
    <property type="project" value="InterPro"/>
</dbReference>
<dbReference type="Pfam" id="PF00849">
    <property type="entry name" value="PseudoU_synth_2"/>
    <property type="match status" value="1"/>
</dbReference>
<comment type="similarity">
    <text evidence="1">Belongs to the pseudouridine synthase RluA family.</text>
</comment>
<evidence type="ECO:0000259" key="3">
    <source>
        <dbReference type="Pfam" id="PF00849"/>
    </source>
</evidence>
<keyword evidence="2" id="KW-0413">Isomerase</keyword>
<sequence>MSFVYKDVKYFTPFYKDEEFWVKPKYYSGGTPATLLDILSDMFRRQLLSSRGGEITEAYWRSIIEQEKRVSVLLIFSDKTYRKYPELQKPSKSFTPLDKDDNASFKTVSRPDTVVPSGLIACFWPKSLTNNGDGHDARLKGVRLKIRISRQHIHPRSVVVPYPPSVIVEDKNIVAVNKPFGIPSMGERNDLGSNEWNSILTWCRLPSDKENPREGKYCDLINRLDLDVSGLVLLGKSGTYRKKRGFVGANGVGSRKTVKVYLGIIPRQDFSIRIMTPRLAFNTKTSRAFVKKERCKRDDGNDNLVCKTSIYPLMNIKDGRYSLVAISLEKSGQRHQIRFHLSLIGATIANDDLYLDIARNDKLYQRTGVRPPNVSNDDSQNITQIPVDTTLQSSIHTERISEGEHQAFLREYVFINGVSGFKESNASNKDCRYPLIQRALYPGTDSTFAGLLQENFEICAHCGKCQKLLSQANKHSNNAGKEEQPIRLAHGIFLHSWRYFHPTNEHALLEAPLPGEGIKLGEGEVKVEGRGNLWWPIQIRST</sequence>
<dbReference type="InterPro" id="IPR020103">
    <property type="entry name" value="PsdUridine_synth_cat_dom_sf"/>
</dbReference>
<dbReference type="InterPro" id="IPR006145">
    <property type="entry name" value="PsdUridine_synth_RsuA/RluA"/>
</dbReference>
<dbReference type="PANTHER" id="PTHR21600:SF44">
    <property type="entry name" value="RIBOSOMAL LARGE SUBUNIT PSEUDOURIDINE SYNTHASE D"/>
    <property type="match status" value="1"/>
</dbReference>
<gene>
    <name evidence="4" type="ORF">CYCCA115_LOCUS14411</name>
</gene>
<dbReference type="Gene3D" id="3.30.2350.10">
    <property type="entry name" value="Pseudouridine synthase"/>
    <property type="match status" value="1"/>
</dbReference>
<dbReference type="EMBL" id="CAKOGP040001842">
    <property type="protein sequence ID" value="CAJ1953810.1"/>
    <property type="molecule type" value="Genomic_DNA"/>
</dbReference>
<proteinExistence type="inferred from homology"/>
<feature type="domain" description="Pseudouridine synthase RsuA/RluA-like" evidence="3">
    <location>
        <begin position="172"/>
        <end position="342"/>
    </location>
</feature>
<evidence type="ECO:0000313" key="4">
    <source>
        <dbReference type="EMBL" id="CAJ1953810.1"/>
    </source>
</evidence>
<dbReference type="PROSITE" id="PS01129">
    <property type="entry name" value="PSI_RLU"/>
    <property type="match status" value="1"/>
</dbReference>
<dbReference type="AlphaFoldDB" id="A0AAD2PV31"/>
<dbReference type="PANTHER" id="PTHR21600">
    <property type="entry name" value="MITOCHONDRIAL RNA PSEUDOURIDINE SYNTHASE"/>
    <property type="match status" value="1"/>
</dbReference>